<dbReference type="Gene3D" id="3.30.565.10">
    <property type="entry name" value="Histidine kinase-like ATPase, C-terminal domain"/>
    <property type="match status" value="1"/>
</dbReference>
<dbReference type="PANTHER" id="PTHR43047">
    <property type="entry name" value="TWO-COMPONENT HISTIDINE PROTEIN KINASE"/>
    <property type="match status" value="1"/>
</dbReference>
<dbReference type="PRINTS" id="PR00344">
    <property type="entry name" value="BCTRLSENSOR"/>
</dbReference>
<feature type="transmembrane region" description="Helical" evidence="7">
    <location>
        <begin position="67"/>
        <end position="87"/>
    </location>
</feature>
<dbReference type="SUPFAM" id="SSF55874">
    <property type="entry name" value="ATPase domain of HSP90 chaperone/DNA topoisomerase II/histidine kinase"/>
    <property type="match status" value="1"/>
</dbReference>
<dbReference type="PROSITE" id="PS50110">
    <property type="entry name" value="RESPONSE_REGULATORY"/>
    <property type="match status" value="1"/>
</dbReference>
<dbReference type="PROSITE" id="PS50109">
    <property type="entry name" value="HIS_KIN"/>
    <property type="match status" value="1"/>
</dbReference>
<dbReference type="SUPFAM" id="SSF52172">
    <property type="entry name" value="CheY-like"/>
    <property type="match status" value="1"/>
</dbReference>
<dbReference type="SUPFAM" id="SSF47384">
    <property type="entry name" value="Homodimeric domain of signal transducing histidine kinase"/>
    <property type="match status" value="1"/>
</dbReference>
<proteinExistence type="predicted"/>
<dbReference type="CDD" id="cd00156">
    <property type="entry name" value="REC"/>
    <property type="match status" value="1"/>
</dbReference>
<dbReference type="GO" id="GO:0016301">
    <property type="term" value="F:kinase activity"/>
    <property type="evidence" value="ECO:0007669"/>
    <property type="project" value="UniProtKB-KW"/>
</dbReference>
<dbReference type="CDD" id="cd00082">
    <property type="entry name" value="HisKA"/>
    <property type="match status" value="1"/>
</dbReference>
<evidence type="ECO:0000259" key="8">
    <source>
        <dbReference type="PROSITE" id="PS50109"/>
    </source>
</evidence>
<evidence type="ECO:0000256" key="7">
    <source>
        <dbReference type="SAM" id="Phobius"/>
    </source>
</evidence>
<dbReference type="InterPro" id="IPR003661">
    <property type="entry name" value="HisK_dim/P_dom"/>
</dbReference>
<evidence type="ECO:0000313" key="10">
    <source>
        <dbReference type="EMBL" id="QNG99702.1"/>
    </source>
</evidence>
<dbReference type="Gene3D" id="1.10.287.130">
    <property type="match status" value="1"/>
</dbReference>
<dbReference type="SMART" id="SM00387">
    <property type="entry name" value="HATPase_c"/>
    <property type="match status" value="1"/>
</dbReference>
<evidence type="ECO:0000256" key="3">
    <source>
        <dbReference type="ARBA" id="ARBA00022553"/>
    </source>
</evidence>
<feature type="transmembrane region" description="Helical" evidence="7">
    <location>
        <begin position="149"/>
        <end position="168"/>
    </location>
</feature>
<dbReference type="SMART" id="SM00388">
    <property type="entry name" value="HisKA"/>
    <property type="match status" value="1"/>
</dbReference>
<evidence type="ECO:0000256" key="5">
    <source>
        <dbReference type="ARBA" id="ARBA00022777"/>
    </source>
</evidence>
<feature type="domain" description="Histidine kinase" evidence="8">
    <location>
        <begin position="229"/>
        <end position="443"/>
    </location>
</feature>
<dbReference type="InterPro" id="IPR036097">
    <property type="entry name" value="HisK_dim/P_sf"/>
</dbReference>
<dbReference type="PANTHER" id="PTHR43047:SF9">
    <property type="entry name" value="HISTIDINE KINASE"/>
    <property type="match status" value="1"/>
</dbReference>
<comment type="catalytic activity">
    <reaction evidence="1">
        <text>ATP + protein L-histidine = ADP + protein N-phospho-L-histidine.</text>
        <dbReference type="EC" id="2.7.13.3"/>
    </reaction>
</comment>
<evidence type="ECO:0000259" key="9">
    <source>
        <dbReference type="PROSITE" id="PS50110"/>
    </source>
</evidence>
<dbReference type="SMART" id="SM00448">
    <property type="entry name" value="REC"/>
    <property type="match status" value="1"/>
</dbReference>
<reference evidence="10 11" key="1">
    <citation type="journal article" date="2020" name="Microbiol. Resour. Announc.">
        <title>Complete genome sequences of four natural Pseudomonas isolates that catabolize a wide range of aromatic compounds relevant to lignin valorization.</title>
        <authorList>
            <person name="Hatmaker E.A."/>
            <person name="Presley G."/>
            <person name="Cannon O."/>
            <person name="Guss A.M."/>
            <person name="Elkins J.G."/>
        </authorList>
    </citation>
    <scope>NUCLEOTIDE SEQUENCE [LARGE SCALE GENOMIC DNA]</scope>
    <source>
        <strain evidence="10 11">B10D7D</strain>
    </source>
</reference>
<feature type="domain" description="Response regulatory" evidence="9">
    <location>
        <begin position="460"/>
        <end position="575"/>
    </location>
</feature>
<dbReference type="Pfam" id="PF00072">
    <property type="entry name" value="Response_reg"/>
    <property type="match status" value="1"/>
</dbReference>
<evidence type="ECO:0000256" key="1">
    <source>
        <dbReference type="ARBA" id="ARBA00000085"/>
    </source>
</evidence>
<accession>A0ABX6SD23</accession>
<keyword evidence="7" id="KW-0812">Transmembrane</keyword>
<evidence type="ECO:0000256" key="6">
    <source>
        <dbReference type="PROSITE-ProRule" id="PRU00169"/>
    </source>
</evidence>
<dbReference type="Pfam" id="PF00512">
    <property type="entry name" value="HisKA"/>
    <property type="match status" value="1"/>
</dbReference>
<keyword evidence="7" id="KW-1133">Transmembrane helix</keyword>
<keyword evidence="7" id="KW-0472">Membrane</keyword>
<dbReference type="RefSeq" id="WP_179545191.1">
    <property type="nucleotide sequence ID" value="NZ_CP060009.1"/>
</dbReference>
<dbReference type="InterPro" id="IPR011006">
    <property type="entry name" value="CheY-like_superfamily"/>
</dbReference>
<feature type="transmembrane region" description="Helical" evidence="7">
    <location>
        <begin position="99"/>
        <end position="118"/>
    </location>
</feature>
<protein>
    <recommendedName>
        <fullName evidence="2">histidine kinase</fullName>
        <ecNumber evidence="2">2.7.13.3</ecNumber>
    </recommendedName>
</protein>
<name>A0ABX6SD23_9PSED</name>
<dbReference type="Gene3D" id="3.40.50.2300">
    <property type="match status" value="1"/>
</dbReference>
<feature type="transmembrane region" description="Helical" evidence="7">
    <location>
        <begin position="41"/>
        <end position="61"/>
    </location>
</feature>
<evidence type="ECO:0000313" key="11">
    <source>
        <dbReference type="Proteomes" id="UP000515254"/>
    </source>
</evidence>
<keyword evidence="5 10" id="KW-0418">Kinase</keyword>
<gene>
    <name evidence="10" type="ORF">HNQ25_15505</name>
</gene>
<dbReference type="InterPro" id="IPR005467">
    <property type="entry name" value="His_kinase_dom"/>
</dbReference>
<dbReference type="InterPro" id="IPR036890">
    <property type="entry name" value="HATPase_C_sf"/>
</dbReference>
<evidence type="ECO:0000256" key="2">
    <source>
        <dbReference type="ARBA" id="ARBA00012438"/>
    </source>
</evidence>
<evidence type="ECO:0000256" key="4">
    <source>
        <dbReference type="ARBA" id="ARBA00022679"/>
    </source>
</evidence>
<keyword evidence="3 6" id="KW-0597">Phosphoprotein</keyword>
<dbReference type="InterPro" id="IPR004358">
    <property type="entry name" value="Sig_transdc_His_kin-like_C"/>
</dbReference>
<dbReference type="EC" id="2.7.13.3" evidence="2"/>
<dbReference type="InterPro" id="IPR003594">
    <property type="entry name" value="HATPase_dom"/>
</dbReference>
<sequence length="582" mass="63916">MSERLLLAQQRRGYRSLRFAAELEAGFAEHRVQRIRRRLPLIAPIAALFQLIYALLDFLLMPLPVSLSVLPLRMLALAVLALSFFYCRRVEAPSARVPLVYAAAYWVNGVCVALIVHLCWQQGVAMPYDGLFLILLFGYALLGLSFRAISLCSWSFCLLFIGVGVLFGETGGALAYQGLFLFCANLIGSVGAYMQEHGQRGAWLNLRLLDLARQRAEADDARKLRLLAAASHDLRQPLNAMGLYAEHLVEQGGDLQTRRISSRLAASVEQLGRLLQSLLDYTRLTLPGGVQARPHAFALRPLLKRLIAEVAPEAQQQGLDLQLHCGDCGVHSDPLLLERLLRNLLNNALLHAQAQHLRLSAAPDGDEIVLEVADDGRGLSEAEQALVFEEFRQLDNPGRNAERGLGLGLAIVRQLAEVLEHPLHLHSQPGAGAHFVLRLPLAEVPVAAPRADTGLTLQGRVLLLEDDPAGREALAGLLRRWGCEVQACADLASALQVLRVDTPQLLISDYRLAEQEDGLQAIERLREAAGLMLPALLISADLSPELHERCLPAHVIPLGKPLLPARLRQVLATQLRARQTVS</sequence>
<dbReference type="InterPro" id="IPR001789">
    <property type="entry name" value="Sig_transdc_resp-reg_receiver"/>
</dbReference>
<feature type="modified residue" description="4-aspartylphosphate" evidence="6">
    <location>
        <position position="509"/>
    </location>
</feature>
<organism evidence="10 11">
    <name type="scientific">Pseudomonas sediminis</name>
    <dbReference type="NCBI Taxonomy" id="1691904"/>
    <lineage>
        <taxon>Bacteria</taxon>
        <taxon>Pseudomonadati</taxon>
        <taxon>Pseudomonadota</taxon>
        <taxon>Gammaproteobacteria</taxon>
        <taxon>Pseudomonadales</taxon>
        <taxon>Pseudomonadaceae</taxon>
        <taxon>Pseudomonas</taxon>
    </lineage>
</organism>
<dbReference type="Proteomes" id="UP000515254">
    <property type="component" value="Chromosome"/>
</dbReference>
<feature type="transmembrane region" description="Helical" evidence="7">
    <location>
        <begin position="124"/>
        <end position="142"/>
    </location>
</feature>
<keyword evidence="4" id="KW-0808">Transferase</keyword>
<dbReference type="Pfam" id="PF02518">
    <property type="entry name" value="HATPase_c"/>
    <property type="match status" value="1"/>
</dbReference>
<dbReference type="EMBL" id="CP060009">
    <property type="protein sequence ID" value="QNG99702.1"/>
    <property type="molecule type" value="Genomic_DNA"/>
</dbReference>
<keyword evidence="11" id="KW-1185">Reference proteome</keyword>